<dbReference type="SUPFAM" id="SSF48498">
    <property type="entry name" value="Tetracyclin repressor-like, C-terminal domain"/>
    <property type="match status" value="1"/>
</dbReference>
<dbReference type="InterPro" id="IPR036271">
    <property type="entry name" value="Tet_transcr_reg_TetR-rel_C_sf"/>
</dbReference>
<dbReference type="AlphaFoldDB" id="A0A1H5REN2"/>
<keyword evidence="6" id="KW-1185">Reference proteome</keyword>
<dbReference type="Pfam" id="PF00440">
    <property type="entry name" value="TetR_N"/>
    <property type="match status" value="1"/>
</dbReference>
<organism evidence="5 6">
    <name type="scientific">Amycolatopsis pretoriensis</name>
    <dbReference type="NCBI Taxonomy" id="218821"/>
    <lineage>
        <taxon>Bacteria</taxon>
        <taxon>Bacillati</taxon>
        <taxon>Actinomycetota</taxon>
        <taxon>Actinomycetes</taxon>
        <taxon>Pseudonocardiales</taxon>
        <taxon>Pseudonocardiaceae</taxon>
        <taxon>Amycolatopsis</taxon>
    </lineage>
</organism>
<dbReference type="STRING" id="218821.SAMN05421837_111160"/>
<evidence type="ECO:0000256" key="2">
    <source>
        <dbReference type="PROSITE-ProRule" id="PRU00335"/>
    </source>
</evidence>
<dbReference type="PROSITE" id="PS50977">
    <property type="entry name" value="HTH_TETR_2"/>
    <property type="match status" value="1"/>
</dbReference>
<evidence type="ECO:0000313" key="5">
    <source>
        <dbReference type="EMBL" id="SEF36739.1"/>
    </source>
</evidence>
<dbReference type="SUPFAM" id="SSF46689">
    <property type="entry name" value="Homeodomain-like"/>
    <property type="match status" value="1"/>
</dbReference>
<keyword evidence="1 2" id="KW-0238">DNA-binding</keyword>
<evidence type="ECO:0000256" key="3">
    <source>
        <dbReference type="SAM" id="MobiDB-lite"/>
    </source>
</evidence>
<dbReference type="EMBL" id="FNUJ01000011">
    <property type="protein sequence ID" value="SEF36739.1"/>
    <property type="molecule type" value="Genomic_DNA"/>
</dbReference>
<gene>
    <name evidence="5" type="ORF">SAMN05421837_111160</name>
</gene>
<dbReference type="RefSeq" id="WP_086680263.1">
    <property type="nucleotide sequence ID" value="NZ_FNUJ01000011.1"/>
</dbReference>
<evidence type="ECO:0000256" key="1">
    <source>
        <dbReference type="ARBA" id="ARBA00023125"/>
    </source>
</evidence>
<dbReference type="GO" id="GO:0000976">
    <property type="term" value="F:transcription cis-regulatory region binding"/>
    <property type="evidence" value="ECO:0007669"/>
    <property type="project" value="TreeGrafter"/>
</dbReference>
<dbReference type="PRINTS" id="PR00455">
    <property type="entry name" value="HTHTETR"/>
</dbReference>
<sequence length="236" mass="25921">MARTYGGVAPEQRRADRRERLLTAGLELFTSAGFRHTKITEVCGRAGVSTRNFYEEFTGKEDVLRTLHDRINSLALDHVTAALDKVADADAMTRIATLLDVFIDTVTVDPRLPRLNYVEAVGVSADLEEQHQVWVDRWATFIETEARRAAEHGVAPDRDYRLTAIALVGAATGLLREWQAHEPPLPVEDVGAELRALMLAAIMRPEKILELPGNPGGGSNVNQSSREGDPGGSRLT</sequence>
<protein>
    <submittedName>
        <fullName evidence="5">Transcriptional regulator, TetR family</fullName>
    </submittedName>
</protein>
<dbReference type="GO" id="GO:0003700">
    <property type="term" value="F:DNA-binding transcription factor activity"/>
    <property type="evidence" value="ECO:0007669"/>
    <property type="project" value="TreeGrafter"/>
</dbReference>
<dbReference type="Gene3D" id="1.10.357.10">
    <property type="entry name" value="Tetracycline Repressor, domain 2"/>
    <property type="match status" value="1"/>
</dbReference>
<evidence type="ECO:0000259" key="4">
    <source>
        <dbReference type="PROSITE" id="PS50977"/>
    </source>
</evidence>
<dbReference type="InterPro" id="IPR009057">
    <property type="entry name" value="Homeodomain-like_sf"/>
</dbReference>
<evidence type="ECO:0000313" key="6">
    <source>
        <dbReference type="Proteomes" id="UP000198878"/>
    </source>
</evidence>
<name>A0A1H5REN2_9PSEU</name>
<dbReference type="InterPro" id="IPR050109">
    <property type="entry name" value="HTH-type_TetR-like_transc_reg"/>
</dbReference>
<dbReference type="InterPro" id="IPR001647">
    <property type="entry name" value="HTH_TetR"/>
</dbReference>
<accession>A0A1H5REN2</accession>
<dbReference type="PANTHER" id="PTHR30055:SF226">
    <property type="entry name" value="HTH-TYPE TRANSCRIPTIONAL REGULATOR PKSA"/>
    <property type="match status" value="1"/>
</dbReference>
<dbReference type="Proteomes" id="UP000198878">
    <property type="component" value="Unassembled WGS sequence"/>
</dbReference>
<feature type="domain" description="HTH tetR-type" evidence="4">
    <location>
        <begin position="15"/>
        <end position="75"/>
    </location>
</feature>
<feature type="region of interest" description="Disordered" evidence="3">
    <location>
        <begin position="210"/>
        <end position="236"/>
    </location>
</feature>
<reference evidence="6" key="1">
    <citation type="submission" date="2016-10" db="EMBL/GenBank/DDBJ databases">
        <authorList>
            <person name="Varghese N."/>
            <person name="Submissions S."/>
        </authorList>
    </citation>
    <scope>NUCLEOTIDE SEQUENCE [LARGE SCALE GENOMIC DNA]</scope>
    <source>
        <strain evidence="6">DSM 44654</strain>
    </source>
</reference>
<dbReference type="PANTHER" id="PTHR30055">
    <property type="entry name" value="HTH-TYPE TRANSCRIPTIONAL REGULATOR RUTR"/>
    <property type="match status" value="1"/>
</dbReference>
<proteinExistence type="predicted"/>
<dbReference type="OrthoDB" id="4331447at2"/>
<feature type="DNA-binding region" description="H-T-H motif" evidence="2">
    <location>
        <begin position="38"/>
        <end position="57"/>
    </location>
</feature>